<feature type="region of interest" description="Disordered" evidence="2">
    <location>
        <begin position="358"/>
        <end position="379"/>
    </location>
</feature>
<dbReference type="GO" id="GO:0000166">
    <property type="term" value="F:nucleotide binding"/>
    <property type="evidence" value="ECO:0007669"/>
    <property type="project" value="UniProtKB-KW"/>
</dbReference>
<organism evidence="3">
    <name type="scientific">viral metagenome</name>
    <dbReference type="NCBI Taxonomy" id="1070528"/>
    <lineage>
        <taxon>unclassified sequences</taxon>
        <taxon>metagenomes</taxon>
        <taxon>organismal metagenomes</taxon>
    </lineage>
</organism>
<dbReference type="GO" id="GO:0006351">
    <property type="term" value="P:DNA-templated transcription"/>
    <property type="evidence" value="ECO:0007669"/>
    <property type="project" value="InterPro"/>
</dbReference>
<evidence type="ECO:0000256" key="1">
    <source>
        <dbReference type="ARBA" id="ARBA00022741"/>
    </source>
</evidence>
<dbReference type="EMBL" id="BDQC01000198">
    <property type="protein sequence ID" value="GBH22609.1"/>
    <property type="molecule type" value="Genomic_RNA"/>
</dbReference>
<dbReference type="InterPro" id="IPR001795">
    <property type="entry name" value="RNA-dir_pol_luteovirus"/>
</dbReference>
<accession>A0A2V0RB69</accession>
<proteinExistence type="predicted"/>
<name>A0A2V0RB69_9ZZZZ</name>
<sequence>MQRKTEHDDNDKQVIKSNNLAESKQGIFKSFKTTRKILGEEIIPDLTSRFGIAESMFEKYGVHAIHAPPFSGKTWFCSQGYNKECFKVYDIDTFILQEAADRIGSIEELQIKYPGTPFDAFRQDLFHTNNECVVMLIAIQAIIKNYGVEGGNLAILLPNYGREAMAYLHWSGITHNIMVLPAIEKMDEWAVLSHNWRKDRYSIKSIRNDCHAAAAEVAESFGIHINQTVREAVVFMLMQGAELLTDAMYDELVRLSGSNKKRCSVAAGSVMALFQLIEKGVTNYSHSGPRTFKRRNGISSTPTFAFQGSREFITKVVDNIRAGSSVVDEVMAAHTPIQSSMNYLTRLITGSHTLAKVEPASDSQLDNDIPPSRENSADLQAEQAVDITAAVGAETVGITGASSAAKHWHIAKTAYYLELLKNSTTSNSEDPTPDLVPTGLFEPNIATASADSTTSDENMKEPGPQPDEAPDSEFHQPLNDERELPPGDEPVYFDATRLAAGIKQRNPVRLHQSEYYSYSEVYPDASQEGSPNSTLEYMKGTFPGNDDERVDFIDGYDNNDEWLEMVEIASRQKAITIPDWAEYGRQWIQKSVIETGVDTPMAQDMSGAVDWVRTNVPALMGEIRDKYHNEARPAYINWLRGLWQDKRIPTTVYWGLLPEGAIDKLPRKEAIAITGKSNWADWLMSIKENQGKFNSMFCQEVYAALKSTKSDMIKEIAQRFEFAHTTAAKKANITLQSMLDKIRTDSCDYMKRSVSALLGFHGPKYNILRKQSNSFIVCMLIWIFGNGLRADLFAQVVATGIFTIQRDKWSDIAKEMHTLVHSSCTMLGVRLTPSECSELMYFDILYGRSGETPNWHDARVARSVVPVPKVVYSEKTKNWESSDWERCRDAKLYEIIAPAVAAAAEKGIPTLKEWVSQRHKFGAGGTASGLPTRYKSKHVGDVFLDTTVFTEKDLESKMNWLKKGIMEHDDLLEWMERRMDGSDTGMSEEVLGRVTQAIGELPPIYNIVSAAGKPEELGNKVRELYASYMADYLLQNYVLSVFEKLIDHPDVDLGSADDGQINRDLEIIAENGKGFKLCWDYADFNMQHTGLDMQAFFTTVQEAARTHKAPNDFVRVAQWVGRSMLNTLILFPDKDVDPLLVHDTLMSGWRGTTVLNTCLNACYLHGMEVSYQAYYSTGKQLLQFRKANGDDVIARVEDWGQGLAFLELAEKFNIIGKLVKQRLDPYDGEYLRVSYYKNRHARTSMCRGIATLVTGNWIGTGHSNLIGMKEQIANQMALMRRRGLNSATAWLCEKILRKKHMVIMCGQGLAKGGIVYAPSGSGKSTFVKMNMGRLGEVILVDGDKYVDWYKAMKAKQTVTEAANLIKAWLDFDREDKFIILVHPCATALGLDKVPSVVVIPNEVELARNLKARTKQLGRNSTLTAKGMRQTAYEFAMMRGLNIMGTLYDGCNSVAQQLGDDYKFMLRVPDWVYKVSRASNGWGTNGVTVLRDKLPDYPGITKYVPRLSEAIPRDMSDNEVNELQRELFSRGYGVVKPKELVDKLAVDNYMTSLNNSLNSKLEREDLSGAVEWWLQVMQIEPMVQYEAYPDLEPDTEALANAAVERIAVAITTGKLRTAEYINKEMTKGERFTRFEGYITRISNSEAASIVEIARMRPEVFGLNATLLEAVLKDKWVDNVAASQVPANWAPEISNIAMELYRMQYGLPENVTEYNYNISILVYWLGRKVAEHDLLKNLVKY</sequence>
<dbReference type="SUPFAM" id="SSF56672">
    <property type="entry name" value="DNA/RNA polymerases"/>
    <property type="match status" value="1"/>
</dbReference>
<feature type="region of interest" description="Disordered" evidence="2">
    <location>
        <begin position="449"/>
        <end position="489"/>
    </location>
</feature>
<dbReference type="InterPro" id="IPR043502">
    <property type="entry name" value="DNA/RNA_pol_sf"/>
</dbReference>
<feature type="compositionally biased region" description="Basic and acidic residues" evidence="2">
    <location>
        <begin position="472"/>
        <end position="485"/>
    </location>
</feature>
<dbReference type="GO" id="GO:0003968">
    <property type="term" value="F:RNA-directed RNA polymerase activity"/>
    <property type="evidence" value="ECO:0007669"/>
    <property type="project" value="InterPro"/>
</dbReference>
<reference evidence="3" key="1">
    <citation type="submission" date="2017-04" db="EMBL/GenBank/DDBJ databases">
        <title>Unveiling RNA virosphere associated with marine microorganisms.</title>
        <authorList>
            <person name="Urayama S."/>
            <person name="Takaki Y."/>
            <person name="Nishi S."/>
            <person name="Yoshida Y."/>
            <person name="Deguchi S."/>
            <person name="Takai K."/>
            <person name="Nunoura T."/>
        </authorList>
    </citation>
    <scope>NUCLEOTIDE SEQUENCE</scope>
</reference>
<evidence type="ECO:0000313" key="3">
    <source>
        <dbReference type="EMBL" id="GBH22609.1"/>
    </source>
</evidence>
<keyword evidence="1" id="KW-0547">Nucleotide-binding</keyword>
<evidence type="ECO:0000256" key="2">
    <source>
        <dbReference type="SAM" id="MobiDB-lite"/>
    </source>
</evidence>
<comment type="caution">
    <text evidence="3">The sequence shown here is derived from an EMBL/GenBank/DDBJ whole genome shotgun (WGS) entry which is preliminary data.</text>
</comment>
<dbReference type="GO" id="GO:0003723">
    <property type="term" value="F:RNA binding"/>
    <property type="evidence" value="ECO:0007669"/>
    <property type="project" value="InterPro"/>
</dbReference>
<dbReference type="Pfam" id="PF02123">
    <property type="entry name" value="RdRP_4"/>
    <property type="match status" value="1"/>
</dbReference>
<protein>
    <submittedName>
        <fullName evidence="3">RdRp</fullName>
    </submittedName>
</protein>